<dbReference type="SUPFAM" id="SSF48464">
    <property type="entry name" value="ENTH/VHS domain"/>
    <property type="match status" value="1"/>
</dbReference>
<dbReference type="Pfam" id="PF16515">
    <property type="entry name" value="HIP1_clath_bdg"/>
    <property type="match status" value="1"/>
</dbReference>
<dbReference type="GO" id="GO:0048268">
    <property type="term" value="P:clathrin coat assembly"/>
    <property type="evidence" value="ECO:0007669"/>
    <property type="project" value="TreeGrafter"/>
</dbReference>
<dbReference type="InterPro" id="IPR008942">
    <property type="entry name" value="ENTH_VHS"/>
</dbReference>
<comment type="similarity">
    <text evidence="2">Belongs to the SLA2 family.</text>
</comment>
<dbReference type="CDD" id="cd17014">
    <property type="entry name" value="ANTH_N_HIP1R"/>
    <property type="match status" value="1"/>
</dbReference>
<evidence type="ECO:0000313" key="11">
    <source>
        <dbReference type="Ensembl" id="ENSANIP00000020316.1"/>
    </source>
</evidence>
<evidence type="ECO:0000256" key="6">
    <source>
        <dbReference type="ARBA" id="ARBA00023203"/>
    </source>
</evidence>
<dbReference type="InterPro" id="IPR002558">
    <property type="entry name" value="ILWEQ_dom"/>
</dbReference>
<evidence type="ECO:0000256" key="7">
    <source>
        <dbReference type="SAM" id="Coils"/>
    </source>
</evidence>
<keyword evidence="3" id="KW-0963">Cytoplasm</keyword>
<keyword evidence="12" id="KW-1185">Reference proteome</keyword>
<evidence type="ECO:0000256" key="5">
    <source>
        <dbReference type="ARBA" id="ARBA00023054"/>
    </source>
</evidence>
<dbReference type="SUPFAM" id="SSF109885">
    <property type="entry name" value="I/LWEQ domain"/>
    <property type="match status" value="1"/>
</dbReference>
<dbReference type="InterPro" id="IPR013809">
    <property type="entry name" value="ENTH"/>
</dbReference>
<feature type="domain" description="I/LWEQ" evidence="10">
    <location>
        <begin position="768"/>
        <end position="996"/>
    </location>
</feature>
<dbReference type="Ensembl" id="ENSANIT00000020993.1">
    <property type="protein sequence ID" value="ENSANIP00000020316.1"/>
    <property type="gene ID" value="ENSANIG00000013062.1"/>
</dbReference>
<dbReference type="InterPro" id="IPR011417">
    <property type="entry name" value="ANTH_dom"/>
</dbReference>
<dbReference type="Pfam" id="PF01608">
    <property type="entry name" value="I_LWEQ"/>
    <property type="match status" value="1"/>
</dbReference>
<feature type="coiled-coil region" evidence="7">
    <location>
        <begin position="955"/>
        <end position="991"/>
    </location>
</feature>
<dbReference type="GO" id="GO:0035615">
    <property type="term" value="F:clathrin adaptor activity"/>
    <property type="evidence" value="ECO:0007669"/>
    <property type="project" value="TreeGrafter"/>
</dbReference>
<reference evidence="11" key="1">
    <citation type="submission" date="2025-08" db="UniProtKB">
        <authorList>
            <consortium name="Ensembl"/>
        </authorList>
    </citation>
    <scope>IDENTIFICATION</scope>
</reference>
<organism evidence="11 12">
    <name type="scientific">Accipiter nisus</name>
    <name type="common">Eurasian sparrowhawk</name>
    <dbReference type="NCBI Taxonomy" id="211598"/>
    <lineage>
        <taxon>Eukaryota</taxon>
        <taxon>Metazoa</taxon>
        <taxon>Chordata</taxon>
        <taxon>Craniata</taxon>
        <taxon>Vertebrata</taxon>
        <taxon>Euteleostomi</taxon>
        <taxon>Archelosauria</taxon>
        <taxon>Archosauria</taxon>
        <taxon>Dinosauria</taxon>
        <taxon>Saurischia</taxon>
        <taxon>Theropoda</taxon>
        <taxon>Coelurosauria</taxon>
        <taxon>Aves</taxon>
        <taxon>Neognathae</taxon>
        <taxon>Neoaves</taxon>
        <taxon>Telluraves</taxon>
        <taxon>Accipitrimorphae</taxon>
        <taxon>Accipitriformes</taxon>
        <taxon>Accipitridae</taxon>
        <taxon>Accipitrinae</taxon>
        <taxon>Accipiter</taxon>
    </lineage>
</organism>
<dbReference type="InterPro" id="IPR032422">
    <property type="entry name" value="HIP1_clath-bd"/>
</dbReference>
<dbReference type="PROSITE" id="PS50942">
    <property type="entry name" value="ENTH"/>
    <property type="match status" value="1"/>
</dbReference>
<feature type="coiled-coil region" evidence="7">
    <location>
        <begin position="347"/>
        <end position="465"/>
    </location>
</feature>
<dbReference type="InterPro" id="IPR035964">
    <property type="entry name" value="I/LWEQ_dom_sf"/>
</dbReference>
<dbReference type="InterPro" id="IPR030224">
    <property type="entry name" value="Sla2_fam"/>
</dbReference>
<evidence type="ECO:0000259" key="9">
    <source>
        <dbReference type="PROSITE" id="PS50942"/>
    </source>
</evidence>
<reference evidence="11" key="2">
    <citation type="submission" date="2025-09" db="UniProtKB">
        <authorList>
            <consortium name="Ensembl"/>
        </authorList>
    </citation>
    <scope>IDENTIFICATION</scope>
</reference>
<dbReference type="FunFam" id="1.25.40.90:FF:000012">
    <property type="entry name" value="Huntingtin interacting protein 1-related"/>
    <property type="match status" value="1"/>
</dbReference>
<keyword evidence="5 7" id="KW-0175">Coiled coil</keyword>
<dbReference type="GO" id="GO:0043325">
    <property type="term" value="F:phosphatidylinositol-3,4-bisphosphate binding"/>
    <property type="evidence" value="ECO:0007669"/>
    <property type="project" value="TreeGrafter"/>
</dbReference>
<proteinExistence type="inferred from homology"/>
<accession>A0A8B9NB28</accession>
<keyword evidence="6" id="KW-0009">Actin-binding</keyword>
<name>A0A8B9NB28_9AVES</name>
<dbReference type="Gene3D" id="1.20.1410.10">
    <property type="entry name" value="I/LWEQ domain"/>
    <property type="match status" value="1"/>
</dbReference>
<dbReference type="Gene3D" id="1.25.40.90">
    <property type="match status" value="1"/>
</dbReference>
<dbReference type="Gene3D" id="6.10.250.920">
    <property type="match status" value="1"/>
</dbReference>
<dbReference type="Proteomes" id="UP000694541">
    <property type="component" value="Unplaced"/>
</dbReference>
<dbReference type="AlphaFoldDB" id="A0A8B9NB28"/>
<dbReference type="GO" id="GO:0051015">
    <property type="term" value="F:actin filament binding"/>
    <property type="evidence" value="ECO:0007669"/>
    <property type="project" value="TreeGrafter"/>
</dbReference>
<dbReference type="GO" id="GO:0006897">
    <property type="term" value="P:endocytosis"/>
    <property type="evidence" value="ECO:0007669"/>
    <property type="project" value="UniProtKB-KW"/>
</dbReference>
<dbReference type="GO" id="GO:0007015">
    <property type="term" value="P:actin filament organization"/>
    <property type="evidence" value="ECO:0007669"/>
    <property type="project" value="TreeGrafter"/>
</dbReference>
<feature type="domain" description="ENTH" evidence="9">
    <location>
        <begin position="23"/>
        <end position="151"/>
    </location>
</feature>
<evidence type="ECO:0000256" key="3">
    <source>
        <dbReference type="ARBA" id="ARBA00022490"/>
    </source>
</evidence>
<dbReference type="GO" id="GO:0030136">
    <property type="term" value="C:clathrin-coated vesicle"/>
    <property type="evidence" value="ECO:0007669"/>
    <property type="project" value="TreeGrafter"/>
</dbReference>
<dbReference type="SMART" id="SM00273">
    <property type="entry name" value="ENTH"/>
    <property type="match status" value="1"/>
</dbReference>
<feature type="region of interest" description="Disordered" evidence="8">
    <location>
        <begin position="1002"/>
        <end position="1031"/>
    </location>
</feature>
<dbReference type="PANTHER" id="PTHR10407:SF10">
    <property type="entry name" value="HUNTINGTIN-INTERACTING PROTEIN 1-RELATED PROTEIN"/>
    <property type="match status" value="1"/>
</dbReference>
<keyword evidence="4" id="KW-0254">Endocytosis</keyword>
<dbReference type="SMART" id="SM00307">
    <property type="entry name" value="ILWEQ"/>
    <property type="match status" value="1"/>
</dbReference>
<evidence type="ECO:0000256" key="4">
    <source>
        <dbReference type="ARBA" id="ARBA00022583"/>
    </source>
</evidence>
<feature type="coiled-coil region" evidence="7">
    <location>
        <begin position="498"/>
        <end position="613"/>
    </location>
</feature>
<evidence type="ECO:0000259" key="10">
    <source>
        <dbReference type="PROSITE" id="PS50945"/>
    </source>
</evidence>
<dbReference type="PROSITE" id="PS50945">
    <property type="entry name" value="I_LWEQ"/>
    <property type="match status" value="1"/>
</dbReference>
<evidence type="ECO:0000313" key="12">
    <source>
        <dbReference type="Proteomes" id="UP000694541"/>
    </source>
</evidence>
<dbReference type="Pfam" id="PF07651">
    <property type="entry name" value="ANTH"/>
    <property type="match status" value="1"/>
</dbReference>
<dbReference type="Gene3D" id="1.20.5.1700">
    <property type="match status" value="1"/>
</dbReference>
<comment type="subcellular location">
    <subcellularLocation>
        <location evidence="1">Cytoplasm</location>
    </subcellularLocation>
</comment>
<protein>
    <submittedName>
        <fullName evidence="11">Huntingtin interacting protein 1 related</fullName>
    </submittedName>
</protein>
<dbReference type="GO" id="GO:0032051">
    <property type="term" value="F:clathrin light chain binding"/>
    <property type="evidence" value="ECO:0007669"/>
    <property type="project" value="TreeGrafter"/>
</dbReference>
<dbReference type="GO" id="GO:0030864">
    <property type="term" value="C:cortical actin cytoskeleton"/>
    <property type="evidence" value="ECO:0007669"/>
    <property type="project" value="TreeGrafter"/>
</dbReference>
<dbReference type="GO" id="GO:0080025">
    <property type="term" value="F:phosphatidylinositol-3,5-bisphosphate binding"/>
    <property type="evidence" value="ECO:0007669"/>
    <property type="project" value="TreeGrafter"/>
</dbReference>
<evidence type="ECO:0000256" key="1">
    <source>
        <dbReference type="ARBA" id="ARBA00004496"/>
    </source>
</evidence>
<dbReference type="FunFam" id="1.20.5.1700:FF:000002">
    <property type="entry name" value="Huntingtin interacting protein 1"/>
    <property type="match status" value="1"/>
</dbReference>
<sequence>MNSIKSVPARVLSRRGGHSLEAEREQFDKSQAVSISKAINTQEAPVKEKHARRIILGTHHEKGAFTFWSYAIGLPLPSSAILSWKFCHVLHKVLRDGHPNVLQDCQRYRSNIRETGDLWGHLHDRYGQLVSIYTRLLLTKISFHTKHPEFPPALEVSDEVLEKTAGTDVNNIFQLTVELFDYLDCELKLSESVFRQLNTSMAVSQMSAVQCRLAPLIQVIQDCSHLYHYAVKLMFKLHSCLPADTLQGHRDRFHEQFRSLKNFFKKASDMLYFKRLIQIPRLPESPPNFLRASALAEHVKPVVVIPEEAPEDEEPENLIEISTASTTEPQVTSDIFEQTFGPPNGIRDDRDAQIESLKKEVDMLRAEMEKIKLEAQRYITQLKAQVNSLEGEVEEQRKQKQKALVDNEQLRDELERLQRAKQDSDRSQRLWAEAEKKANATEIRYTKLKEKHSELINTHAELLRKNADTAKQLTVTQQSQEEVARVKEQLAFQVEQVKREAEMKLEDQSVQMEQLRQELDARRDELDQVQRSLSHAKQAGAELSAQVEALHAEKEVLRRSVSEKECELLSTRGLIEEKELQRSQEVDKATKEIRELQGRLLEKSNQEQSLQQKLLDEQFGILQETVREAEDILRDAVAKLDDPLHVRCTSSPGMSHATTEAGAASSAPGLAAPNCVLSPADAAGLVGALALFAHLMADTIVNGSATSHLAPTDHADRLMETCRDCGQRSLDYLGELKDKQKLGHAKLGDVRQALRGVLQLAQELRPKSLDIKQEELGDMVEKEMASTSEAIEDAVRRIEEMMSQARNESSGVKLEVNERLLVMTSTNLQKEIVESGRGAATTQEFYAKNSRWTEGLISASKAVGWGATQLVESADRVVLHTGKYEELIVCSHEIAASTAQLVAASKVKAEKSSRNLARLQECSRNVNEMAANVVASTKSGQEQIEEKDTMDFSGMSLIKLKKEEMETQVKVLELEKRLEGERVRLGELRKQHYGLAGAYEAAEEGEAKPAPAPRRGILKKPPLAQKPSLAEVGQGIEKSAAIRNY</sequence>
<dbReference type="PANTHER" id="PTHR10407">
    <property type="entry name" value="HUNTINGTIN INTERACTING PROTEIN 1"/>
    <property type="match status" value="1"/>
</dbReference>
<evidence type="ECO:0000256" key="8">
    <source>
        <dbReference type="SAM" id="MobiDB-lite"/>
    </source>
</evidence>
<evidence type="ECO:0000256" key="2">
    <source>
        <dbReference type="ARBA" id="ARBA00010135"/>
    </source>
</evidence>